<reference evidence="3" key="1">
    <citation type="submission" date="2016-04" db="EMBL/GenBank/DDBJ databases">
        <authorList>
            <person name="Nguyen H.D."/>
            <person name="Samba Siva P."/>
            <person name="Cullis J."/>
            <person name="Levesque C.A."/>
            <person name="Hambleton S."/>
        </authorList>
    </citation>
    <scope>NUCLEOTIDE SEQUENCE</scope>
    <source>
        <strain evidence="3">DAOMC 236422</strain>
    </source>
</reference>
<keyword evidence="2" id="KW-0456">Lyase</keyword>
<dbReference type="PANTHER" id="PTHR37690">
    <property type="entry name" value="CHORISMATE DEHYDRATASE"/>
    <property type="match status" value="1"/>
</dbReference>
<keyword evidence="1" id="KW-0474">Menaquinone biosynthesis</keyword>
<dbReference type="HAMAP" id="MF_00995">
    <property type="entry name" value="MqnA"/>
    <property type="match status" value="1"/>
</dbReference>
<reference evidence="3" key="2">
    <citation type="journal article" date="2019" name="IMA Fungus">
        <title>Genome sequencing and comparison of five Tilletia species to identify candidate genes for the detection of regulated species infecting wheat.</title>
        <authorList>
            <person name="Nguyen H.D.T."/>
            <person name="Sultana T."/>
            <person name="Kesanakurti P."/>
            <person name="Hambleton S."/>
        </authorList>
    </citation>
    <scope>NUCLEOTIDE SEQUENCE</scope>
    <source>
        <strain evidence="3">DAOMC 236422</strain>
    </source>
</reference>
<evidence type="ECO:0000313" key="3">
    <source>
        <dbReference type="EMBL" id="KAE8268919.1"/>
    </source>
</evidence>
<sequence>MLATLNAVQHISAPASLDKLPIHTLTPPSLIKREASRPRLGQISFLNVLPILLGLCKTGAVLDVDLHRESPEILNRRLVTDDPKTQLDISAISLVEYLRNWDKLLLLPGPAVACDGPVLSVHLFSKVPLSELDGKKVALGSTSRTSVLLAQLYLTEKIGVKPQWTSCEPNLESGMADADACVLIGDVALSAMFEAPKHGLTTYDLGEAWKSWTGLPFVFAVWAVRRDYAAAHPESVKQVADMLIRARDLGVAESDRAAEIASRWENFDQKTLAIYYKALRFYLGPAELEGLCLYARKAALYGAAPRRWAEPGARPDFWQL</sequence>
<dbReference type="SUPFAM" id="SSF53850">
    <property type="entry name" value="Periplasmic binding protein-like II"/>
    <property type="match status" value="1"/>
</dbReference>
<accession>A0A8X7T589</accession>
<dbReference type="InterPro" id="IPR030868">
    <property type="entry name" value="MqnA"/>
</dbReference>
<evidence type="ECO:0008006" key="5">
    <source>
        <dbReference type="Google" id="ProtNLM"/>
    </source>
</evidence>
<dbReference type="EMBL" id="LWDG02000121">
    <property type="protein sequence ID" value="KAE8268919.1"/>
    <property type="molecule type" value="Genomic_DNA"/>
</dbReference>
<dbReference type="Proteomes" id="UP000078113">
    <property type="component" value="Unassembled WGS sequence"/>
</dbReference>
<comment type="caution">
    <text evidence="3">The sequence shown here is derived from an EMBL/GenBank/DDBJ whole genome shotgun (WGS) entry which is preliminary data.</text>
</comment>
<gene>
    <name evidence="3" type="ORF">A4X09_0g3422</name>
</gene>
<keyword evidence="4" id="KW-1185">Reference proteome</keyword>
<dbReference type="Gene3D" id="3.40.190.10">
    <property type="entry name" value="Periplasmic binding protein-like II"/>
    <property type="match status" value="2"/>
</dbReference>
<dbReference type="AlphaFoldDB" id="A0A8X7T589"/>
<dbReference type="GO" id="GO:0016829">
    <property type="term" value="F:lyase activity"/>
    <property type="evidence" value="ECO:0007669"/>
    <property type="project" value="UniProtKB-KW"/>
</dbReference>
<dbReference type="PANTHER" id="PTHR37690:SF1">
    <property type="entry name" value="CHORISMATE DEHYDRATASE"/>
    <property type="match status" value="1"/>
</dbReference>
<evidence type="ECO:0000256" key="1">
    <source>
        <dbReference type="ARBA" id="ARBA00022428"/>
    </source>
</evidence>
<dbReference type="Pfam" id="PF02621">
    <property type="entry name" value="VitK2_biosynth"/>
    <property type="match status" value="1"/>
</dbReference>
<name>A0A8X7T589_9BASI</name>
<dbReference type="InterPro" id="IPR003773">
    <property type="entry name" value="Menaquinone_biosynth"/>
</dbReference>
<organism evidence="3 4">
    <name type="scientific">Tilletia walkeri</name>
    <dbReference type="NCBI Taxonomy" id="117179"/>
    <lineage>
        <taxon>Eukaryota</taxon>
        <taxon>Fungi</taxon>
        <taxon>Dikarya</taxon>
        <taxon>Basidiomycota</taxon>
        <taxon>Ustilaginomycotina</taxon>
        <taxon>Exobasidiomycetes</taxon>
        <taxon>Tilletiales</taxon>
        <taxon>Tilletiaceae</taxon>
        <taxon>Tilletia</taxon>
    </lineage>
</organism>
<dbReference type="GO" id="GO:0009234">
    <property type="term" value="P:menaquinone biosynthetic process"/>
    <property type="evidence" value="ECO:0007669"/>
    <property type="project" value="UniProtKB-KW"/>
</dbReference>
<protein>
    <recommendedName>
        <fullName evidence="5">Chorismate dehydratase</fullName>
    </recommendedName>
</protein>
<dbReference type="CDD" id="cd13634">
    <property type="entry name" value="PBP2_Sco4506"/>
    <property type="match status" value="1"/>
</dbReference>
<evidence type="ECO:0000256" key="2">
    <source>
        <dbReference type="ARBA" id="ARBA00023239"/>
    </source>
</evidence>
<proteinExistence type="inferred from homology"/>
<evidence type="ECO:0000313" key="4">
    <source>
        <dbReference type="Proteomes" id="UP000078113"/>
    </source>
</evidence>